<feature type="domain" description="CCHC-type" evidence="18">
    <location>
        <begin position="27"/>
        <end position="43"/>
    </location>
</feature>
<feature type="region of interest" description="Disordered" evidence="17">
    <location>
        <begin position="72"/>
        <end position="93"/>
    </location>
</feature>
<keyword evidence="13" id="KW-0808">Transferase</keyword>
<keyword evidence="6" id="KW-0547">Nucleotide-binding</keyword>
<comment type="function">
    <text evidence="1">The aspartyl protease (PR) mediates the proteolytic cleavages of the Gag and Gag-Pol polyproteins after assembly of the VLP.</text>
</comment>
<keyword evidence="7" id="KW-0255">Endonuclease</keyword>
<keyword evidence="9" id="KW-0067">ATP-binding</keyword>
<dbReference type="InterPro" id="IPR054722">
    <property type="entry name" value="PolX-like_BBD"/>
</dbReference>
<dbReference type="GO" id="GO:0003964">
    <property type="term" value="F:RNA-directed DNA polymerase activity"/>
    <property type="evidence" value="ECO:0007669"/>
    <property type="project" value="UniProtKB-KW"/>
</dbReference>
<dbReference type="SUPFAM" id="SSF53098">
    <property type="entry name" value="Ribonuclease H-like"/>
    <property type="match status" value="1"/>
</dbReference>
<feature type="compositionally biased region" description="Polar residues" evidence="17">
    <location>
        <begin position="72"/>
        <end position="81"/>
    </location>
</feature>
<evidence type="ECO:0000256" key="6">
    <source>
        <dbReference type="ARBA" id="ARBA00022741"/>
    </source>
</evidence>
<dbReference type="GO" id="GO:0003887">
    <property type="term" value="F:DNA-directed DNA polymerase activity"/>
    <property type="evidence" value="ECO:0007669"/>
    <property type="project" value="UniProtKB-KW"/>
</dbReference>
<evidence type="ECO:0000256" key="14">
    <source>
        <dbReference type="ARBA" id="ARBA00023113"/>
    </source>
</evidence>
<dbReference type="PANTHER" id="PTHR42648">
    <property type="entry name" value="TRANSPOSASE, PUTATIVE-RELATED"/>
    <property type="match status" value="1"/>
</dbReference>
<dbReference type="GO" id="GO:0008233">
    <property type="term" value="F:peptidase activity"/>
    <property type="evidence" value="ECO:0007669"/>
    <property type="project" value="UniProtKB-KW"/>
</dbReference>
<accession>A0A699HBP9</accession>
<comment type="caution">
    <text evidence="19">The sequence shown here is derived from an EMBL/GenBank/DDBJ whole genome shotgun (WGS) entry which is preliminary data.</text>
</comment>
<reference evidence="19" key="1">
    <citation type="journal article" date="2019" name="Sci. Rep.">
        <title>Draft genome of Tanacetum cinerariifolium, the natural source of mosquito coil.</title>
        <authorList>
            <person name="Yamashiro T."/>
            <person name="Shiraishi A."/>
            <person name="Satake H."/>
            <person name="Nakayama K."/>
        </authorList>
    </citation>
    <scope>NUCLEOTIDE SEQUENCE</scope>
</reference>
<dbReference type="GO" id="GO:0003676">
    <property type="term" value="F:nucleic acid binding"/>
    <property type="evidence" value="ECO:0007669"/>
    <property type="project" value="InterPro"/>
</dbReference>
<dbReference type="PANTHER" id="PTHR42648:SF11">
    <property type="entry name" value="TRANSPOSON TY4-P GAG-POL POLYPROTEIN"/>
    <property type="match status" value="1"/>
</dbReference>
<keyword evidence="15" id="KW-0233">DNA recombination</keyword>
<feature type="coiled-coil region" evidence="16">
    <location>
        <begin position="1186"/>
        <end position="1216"/>
    </location>
</feature>
<feature type="region of interest" description="Disordered" evidence="17">
    <location>
        <begin position="1763"/>
        <end position="1785"/>
    </location>
</feature>
<dbReference type="GO" id="GO:0008270">
    <property type="term" value="F:zinc ion binding"/>
    <property type="evidence" value="ECO:0007669"/>
    <property type="project" value="InterPro"/>
</dbReference>
<dbReference type="GO" id="GO:0005524">
    <property type="term" value="F:ATP binding"/>
    <property type="evidence" value="ECO:0007669"/>
    <property type="project" value="UniProtKB-KW"/>
</dbReference>
<keyword evidence="13" id="KW-0548">Nucleotidyltransferase</keyword>
<evidence type="ECO:0000259" key="18">
    <source>
        <dbReference type="SMART" id="SM00343"/>
    </source>
</evidence>
<keyword evidence="4" id="KW-0540">Nuclease</keyword>
<dbReference type="GO" id="GO:0006508">
    <property type="term" value="P:proteolysis"/>
    <property type="evidence" value="ECO:0007669"/>
    <property type="project" value="UniProtKB-KW"/>
</dbReference>
<dbReference type="SMART" id="SM00343">
    <property type="entry name" value="ZnF_C2HC"/>
    <property type="match status" value="2"/>
</dbReference>
<evidence type="ECO:0000256" key="1">
    <source>
        <dbReference type="ARBA" id="ARBA00002180"/>
    </source>
</evidence>
<dbReference type="Pfam" id="PF22936">
    <property type="entry name" value="Pol_BBD"/>
    <property type="match status" value="1"/>
</dbReference>
<evidence type="ECO:0000256" key="13">
    <source>
        <dbReference type="ARBA" id="ARBA00022932"/>
    </source>
</evidence>
<evidence type="ECO:0000256" key="15">
    <source>
        <dbReference type="ARBA" id="ARBA00023172"/>
    </source>
</evidence>
<evidence type="ECO:0000256" key="11">
    <source>
        <dbReference type="ARBA" id="ARBA00022908"/>
    </source>
</evidence>
<dbReference type="InterPro" id="IPR025724">
    <property type="entry name" value="GAG-pre-integrase_dom"/>
</dbReference>
<evidence type="ECO:0000256" key="4">
    <source>
        <dbReference type="ARBA" id="ARBA00022722"/>
    </source>
</evidence>
<keyword evidence="8" id="KW-0378">Hydrolase</keyword>
<dbReference type="Pfam" id="PF13976">
    <property type="entry name" value="gag_pre-integrs"/>
    <property type="match status" value="1"/>
</dbReference>
<evidence type="ECO:0000313" key="19">
    <source>
        <dbReference type="EMBL" id="GEX97650.1"/>
    </source>
</evidence>
<keyword evidence="10" id="KW-0460">Magnesium</keyword>
<dbReference type="GO" id="GO:0015074">
    <property type="term" value="P:DNA integration"/>
    <property type="evidence" value="ECO:0007669"/>
    <property type="project" value="UniProtKB-KW"/>
</dbReference>
<keyword evidence="3" id="KW-0645">Protease</keyword>
<evidence type="ECO:0000256" key="10">
    <source>
        <dbReference type="ARBA" id="ARBA00022842"/>
    </source>
</evidence>
<keyword evidence="12" id="KW-0695">RNA-directed DNA polymerase</keyword>
<proteinExistence type="predicted"/>
<dbReference type="EMBL" id="BKCJ010142935">
    <property type="protein sequence ID" value="GEX97650.1"/>
    <property type="molecule type" value="Genomic_DNA"/>
</dbReference>
<evidence type="ECO:0000256" key="3">
    <source>
        <dbReference type="ARBA" id="ARBA00022670"/>
    </source>
</evidence>
<evidence type="ECO:0000256" key="2">
    <source>
        <dbReference type="ARBA" id="ARBA00022612"/>
    </source>
</evidence>
<dbReference type="Gene3D" id="3.30.420.10">
    <property type="entry name" value="Ribonuclease H-like superfamily/Ribonuclease H"/>
    <property type="match status" value="1"/>
</dbReference>
<keyword evidence="5" id="KW-0479">Metal-binding</keyword>
<organism evidence="19">
    <name type="scientific">Tanacetum cinerariifolium</name>
    <name type="common">Dalmatian daisy</name>
    <name type="synonym">Chrysanthemum cinerariifolium</name>
    <dbReference type="NCBI Taxonomy" id="118510"/>
    <lineage>
        <taxon>Eukaryota</taxon>
        <taxon>Viridiplantae</taxon>
        <taxon>Streptophyta</taxon>
        <taxon>Embryophyta</taxon>
        <taxon>Tracheophyta</taxon>
        <taxon>Spermatophyta</taxon>
        <taxon>Magnoliopsida</taxon>
        <taxon>eudicotyledons</taxon>
        <taxon>Gunneridae</taxon>
        <taxon>Pentapetalae</taxon>
        <taxon>asterids</taxon>
        <taxon>campanulids</taxon>
        <taxon>Asterales</taxon>
        <taxon>Asteraceae</taxon>
        <taxon>Asteroideae</taxon>
        <taxon>Anthemideae</taxon>
        <taxon>Anthemidinae</taxon>
        <taxon>Tanacetum</taxon>
    </lineage>
</organism>
<keyword evidence="11" id="KW-0229">DNA integration</keyword>
<evidence type="ECO:0000256" key="16">
    <source>
        <dbReference type="SAM" id="Coils"/>
    </source>
</evidence>
<evidence type="ECO:0000256" key="9">
    <source>
        <dbReference type="ARBA" id="ARBA00022840"/>
    </source>
</evidence>
<dbReference type="InterPro" id="IPR012337">
    <property type="entry name" value="RNaseH-like_sf"/>
</dbReference>
<evidence type="ECO:0000256" key="7">
    <source>
        <dbReference type="ARBA" id="ARBA00022759"/>
    </source>
</evidence>
<evidence type="ECO:0000256" key="17">
    <source>
        <dbReference type="SAM" id="MobiDB-lite"/>
    </source>
</evidence>
<dbReference type="CDD" id="cd09272">
    <property type="entry name" value="RNase_HI_RT_Ty1"/>
    <property type="match status" value="1"/>
</dbReference>
<evidence type="ECO:0000256" key="8">
    <source>
        <dbReference type="ARBA" id="ARBA00022801"/>
    </source>
</evidence>
<protein>
    <recommendedName>
        <fullName evidence="18">CCHC-type domain-containing protein</fullName>
    </recommendedName>
</protein>
<feature type="coiled-coil region" evidence="16">
    <location>
        <begin position="933"/>
        <end position="996"/>
    </location>
</feature>
<evidence type="ECO:0000256" key="5">
    <source>
        <dbReference type="ARBA" id="ARBA00022723"/>
    </source>
</evidence>
<dbReference type="GO" id="GO:0004519">
    <property type="term" value="F:endonuclease activity"/>
    <property type="evidence" value="ECO:0007669"/>
    <property type="project" value="UniProtKB-KW"/>
</dbReference>
<dbReference type="InterPro" id="IPR001878">
    <property type="entry name" value="Znf_CCHC"/>
</dbReference>
<evidence type="ECO:0000256" key="12">
    <source>
        <dbReference type="ARBA" id="ARBA00022918"/>
    </source>
</evidence>
<feature type="domain" description="CCHC-type" evidence="18">
    <location>
        <begin position="782"/>
        <end position="796"/>
    </location>
</feature>
<keyword evidence="2" id="KW-1188">Viral release from host cell</keyword>
<dbReference type="GO" id="GO:0006310">
    <property type="term" value="P:DNA recombination"/>
    <property type="evidence" value="ECO:0007669"/>
    <property type="project" value="UniProtKB-KW"/>
</dbReference>
<dbReference type="InterPro" id="IPR036397">
    <property type="entry name" value="RNaseH_sf"/>
</dbReference>
<feature type="compositionally biased region" description="Low complexity" evidence="17">
    <location>
        <begin position="82"/>
        <end position="93"/>
    </location>
</feature>
<keyword evidence="13" id="KW-0239">DNA-directed DNA polymerase</keyword>
<dbReference type="InterPro" id="IPR039537">
    <property type="entry name" value="Retrotran_Ty1/copia-like"/>
</dbReference>
<name>A0A699HBP9_TANCI</name>
<gene>
    <name evidence="19" type="ORF">Tci_369625</name>
</gene>
<keyword evidence="16" id="KW-0175">Coiled coil</keyword>
<sequence>MFTGARTKGNAISSRGNNAAGLERVVKCYNFQGEGHMARQCTKPKRPRNSIWFKEKMWLVQKLQLESIGIPSSTTVDQDTPSLSTSQTTQQSQSQAIHLNAEEELHDLEVAHISNDPYFGIPIPETISKESSTSDVIHKTIHSDDPILEHLIKPKTYKDALTQSCWIEAMQEELREFEHVKVWELVPCPDKEDRINFEESFALVARLEAIRICLAFAAHMNMIVYQMDVKKAFLNGILCEEAPCAWYDLLSSFLLSQEFSKGTVDPTLFIRREGKDILLVSMMVKYHFFLGLQISQNHRGIFLNQSKYALESPKCGMESYDPVDTPMVEKSKVDENPQGKAVDPIVAWLASFYADHASCQDTRQSTSGNMQLLGDRLVSWSSKRQKSAVISSTKAEYITLFGCCAQILWMRSQLTEYGLGFNKILMYCDNKSAITLCCNNVQHSRSKHIDIGYHFIKEQVENGVVELYFVKREYQLADIFIKALSGSKDRPPMLAPGNYVQWKSRIKRYIDTKPNHELIHYCLKNPLYGLSWTEKQVLISEGSLETRTEKFQETYKNVSQDIRDQLNAKAEVVQIILIGIDNDIYSTVDAGPNACEMWKAIKRLKHGESINVQDLETNLFWEFGKFTSQDGESLESYYSRFYKMMNELVRNQCNHQNEVNEIRAENIARVANPLALVAQQQPVYNPQNHPTHYNQNSSTRSQQVTTRNRGKAIVNSPTLIYDQEPSMVAEDDEMSKDKEIDKLMALISLSGSGYENQRLYNVVGAREAVGTMVVQKSGIHRYNCKEFRHVARECQKPKRTKDAAYHREKMLLCKQEEAGIQLNAEQADWKDNTDDESDDQELEAHYMYMAKLQEVTPDDADNSGPIFDTEPVQEVQPNDNYDVFAIESEHHEQSESIHDTYPIEQDEHNVIIDTLDISYDREQTDQNDDDNYLANERELLASLIEKLKCEIDESKNRNKFLETSNKVLVEKLKGEIEDFKNKNKNKNKRLESSNNHFKEAIIKLSETNKLLYDDFKKSQAELKRCDSMEYASEVELECAKVRGDFISYKMESQNSFTKYTHTINDLNQTISKMKNMLSAHKETISILTQQKEAQIKLHKYREDKELDKVIALENKVKMRLLIFKCDYLKMLQKCECLEKELSKSKMMSKSFETVQRHAISLELELQQCKEKIKNDKLFKVNQSNDFRKERKQYVEIQDLKAQLQDKGIAISELKKLIEKLKGNSVDTKFEKSSVVRQPNAFKSQRSSIFGVIPTTSVSRPQLKSNPMKDRVMFNNSQGKKQEVEDHRRNVKFSMNKTSITACNDSLNAKISNVNFVCVTCGICVLNGNHDKCVRNNVNSRNTMPMAMPVSTRESKQSIEKPIRKIVDSESNQKPRNTLRKLYERVRNTCSWWNFKFTPSRYIWKPKSKIRNVNSNLVEIILFIIDSGCSKHMTRNLKLLTNFVEKFLGTVKFRNDQIAPILGYGDLVQGAVTIKRVYYVEGLNHNLFSVGQFCDADLEVDFRKSTCYIRDLKGNDLLIGSHGTNLYSITLQDTSSTNLICLMAKATSSQAWLWHRRLSHLNFDTINLLSKNDILVGHPKLKFVKDHLCSSCELGKTKRKSFHTKITPSLKRRLQLLHMDLCGPMRVASINGKRYVLVIVDDYSRYTWTQFLRFKDKTPEVLIDFLRLVQRGLLAQKGFFTKRQLLEHLNKTVLLKDEIVHLDGENLDKMKEMGLRLNFSDEAAPSDFIIKNGKLAMEIPCGQKLIQTQRASIGKSFRSKKVVSKSSAVTTDDAPNHRQQQQTTPLINQQTPKPAYHPLEQVIGNPSQSVRTRRQLESDGEMCMFSLIVSQTKPKNIKEAVTPLFVKKTLCHNLGVSSKHS</sequence>
<keyword evidence="14" id="KW-0917">Virion maturation</keyword>